<evidence type="ECO:0000256" key="1">
    <source>
        <dbReference type="SAM" id="Phobius"/>
    </source>
</evidence>
<keyword evidence="1" id="KW-0472">Membrane</keyword>
<evidence type="ECO:0000313" key="3">
    <source>
        <dbReference type="Proteomes" id="UP000094691"/>
    </source>
</evidence>
<feature type="transmembrane region" description="Helical" evidence="1">
    <location>
        <begin position="121"/>
        <end position="138"/>
    </location>
</feature>
<reference evidence="2 3" key="1">
    <citation type="submission" date="2016-07" db="EMBL/GenBank/DDBJ databases">
        <title>Genome sequencing project for further understanding the molecular mechanisms of preventing non-alcoholic fatty liver disease.</title>
        <authorList>
            <person name="Wang H."/>
        </authorList>
    </citation>
    <scope>NUCLEOTIDE SEQUENCE [LARGE SCALE GENOMIC DNA]</scope>
    <source>
        <strain evidence="2 3">BS15</strain>
        <plasmid evidence="3">unnamed1</plasmid>
    </source>
</reference>
<evidence type="ECO:0000313" key="2">
    <source>
        <dbReference type="EMBL" id="AOG27183.1"/>
    </source>
</evidence>
<keyword evidence="2" id="KW-0614">Plasmid</keyword>
<accession>A0A9W3X6J0</accession>
<keyword evidence="1" id="KW-0812">Transmembrane</keyword>
<geneLocation type="plasmid" evidence="3">
    <name>unnamed1</name>
</geneLocation>
<dbReference type="AlphaFoldDB" id="A0A9W3X6J0"/>
<gene>
    <name evidence="2" type="ORF">BBP16_10130</name>
</gene>
<feature type="transmembrane region" description="Helical" evidence="1">
    <location>
        <begin position="158"/>
        <end position="180"/>
    </location>
</feature>
<protein>
    <submittedName>
        <fullName evidence="2">Uncharacterized protein</fullName>
    </submittedName>
</protein>
<feature type="transmembrane region" description="Helical" evidence="1">
    <location>
        <begin position="64"/>
        <end position="84"/>
    </location>
</feature>
<dbReference type="Proteomes" id="UP000094691">
    <property type="component" value="Plasmid LJBSp1"/>
</dbReference>
<name>A0A9W3X6J0_LACJH</name>
<proteinExistence type="predicted"/>
<feature type="transmembrane region" description="Helical" evidence="1">
    <location>
        <begin position="20"/>
        <end position="37"/>
    </location>
</feature>
<organism evidence="2 3">
    <name type="scientific">Lactobacillus johnsonii</name>
    <dbReference type="NCBI Taxonomy" id="33959"/>
    <lineage>
        <taxon>Bacteria</taxon>
        <taxon>Bacillati</taxon>
        <taxon>Bacillota</taxon>
        <taxon>Bacilli</taxon>
        <taxon>Lactobacillales</taxon>
        <taxon>Lactobacillaceae</taxon>
        <taxon>Lactobacillus</taxon>
    </lineage>
</organism>
<sequence length="266" mass="31511">MKEKLYDDIKNFLSKTKIPFFNYLFVFEIIFIIYLPNKKFNLLYWNDIDVGNILYNFGYYLYDHSINIILIILAFVGLLTLIYTKDWLWFLEYSTEYIDGTTRGFSLATVIRNIVQLLWEFIHKGWIIYLAIILASGQKDSLYYTLTNSNANFGDNNFLLYWLYMAINSIYLIWTIIYSLGSFTVPTNYIGTYIDINASSYFIIDQENEYAFIKNQILKSPIFYLVEKVDNLSDNYKILDYSSKFDEIKNEFEAKKANNKSLGSKF</sequence>
<keyword evidence="1" id="KW-1133">Transmembrane helix</keyword>
<dbReference type="EMBL" id="CP016630">
    <property type="protein sequence ID" value="AOG27183.1"/>
    <property type="molecule type" value="Genomic_DNA"/>
</dbReference>